<gene>
    <name evidence="2" type="ORF">SPSK_09617</name>
</gene>
<dbReference type="Proteomes" id="UP000033710">
    <property type="component" value="Unassembled WGS sequence"/>
</dbReference>
<proteinExistence type="predicted"/>
<evidence type="ECO:0000313" key="3">
    <source>
        <dbReference type="Proteomes" id="UP000033710"/>
    </source>
</evidence>
<feature type="region of interest" description="Disordered" evidence="1">
    <location>
        <begin position="1"/>
        <end position="40"/>
    </location>
</feature>
<evidence type="ECO:0000256" key="1">
    <source>
        <dbReference type="SAM" id="MobiDB-lite"/>
    </source>
</evidence>
<comment type="caution">
    <text evidence="2">The sequence shown here is derived from an EMBL/GenBank/DDBJ whole genome shotgun (WGS) entry which is preliminary data.</text>
</comment>
<evidence type="ECO:0000313" key="2">
    <source>
        <dbReference type="EMBL" id="KJR84725.1"/>
    </source>
</evidence>
<dbReference type="GeneID" id="27671466"/>
<organism evidence="2 3">
    <name type="scientific">Sporothrix schenckii 1099-18</name>
    <dbReference type="NCBI Taxonomy" id="1397361"/>
    <lineage>
        <taxon>Eukaryota</taxon>
        <taxon>Fungi</taxon>
        <taxon>Dikarya</taxon>
        <taxon>Ascomycota</taxon>
        <taxon>Pezizomycotina</taxon>
        <taxon>Sordariomycetes</taxon>
        <taxon>Sordariomycetidae</taxon>
        <taxon>Ophiostomatales</taxon>
        <taxon>Ophiostomataceae</taxon>
        <taxon>Sporothrix</taxon>
    </lineage>
</organism>
<feature type="region of interest" description="Disordered" evidence="1">
    <location>
        <begin position="167"/>
        <end position="271"/>
    </location>
</feature>
<dbReference type="AlphaFoldDB" id="A0A0F2M7B4"/>
<accession>A0A0F2M7B4</accession>
<dbReference type="EMBL" id="AXCR01000007">
    <property type="protein sequence ID" value="KJR84725.1"/>
    <property type="molecule type" value="Genomic_DNA"/>
</dbReference>
<feature type="compositionally biased region" description="Low complexity" evidence="1">
    <location>
        <begin position="224"/>
        <end position="238"/>
    </location>
</feature>
<sequence>MKWKDLGRARSQGGGKTVHSGSTEKEGWMQDVQNAAGTPVQSPDRLVGCILLADNVARHCSGDDQNDDTAVPSPVQLRLKSKLVGTEAAAFPSGRETGEEATPAWSHGRRIGALSARLSTVRRDEDTQIQMREAKHDALQANSYRKEDDGDVVGAEVVRVTGGEKILKDERGGGYGEIREIGEIGDGRRTKDQKEQKEQDNKLRRGRDKPEDKIPCKKLFLPKTSASSSTSSDSNTDNNPDKDVMYGEEQNDGDVDVEKKRKEERERRRKT</sequence>
<reference evidence="2 3" key="1">
    <citation type="journal article" date="2014" name="BMC Genomics">
        <title>Comparative genomics of the major fungal agents of human and animal Sporotrichosis: Sporothrix schenckii and Sporothrix brasiliensis.</title>
        <authorList>
            <person name="Teixeira M.M."/>
            <person name="de Almeida L.G."/>
            <person name="Kubitschek-Barreira P."/>
            <person name="Alves F.L."/>
            <person name="Kioshima E.S."/>
            <person name="Abadio A.K."/>
            <person name="Fernandes L."/>
            <person name="Derengowski L.S."/>
            <person name="Ferreira K.S."/>
            <person name="Souza R.C."/>
            <person name="Ruiz J.C."/>
            <person name="de Andrade N.C."/>
            <person name="Paes H.C."/>
            <person name="Nicola A.M."/>
            <person name="Albuquerque P."/>
            <person name="Gerber A.L."/>
            <person name="Martins V.P."/>
            <person name="Peconick L.D."/>
            <person name="Neto A.V."/>
            <person name="Chaucanez C.B."/>
            <person name="Silva P.A."/>
            <person name="Cunha O.L."/>
            <person name="de Oliveira F.F."/>
            <person name="dos Santos T.C."/>
            <person name="Barros A.L."/>
            <person name="Soares M.A."/>
            <person name="de Oliveira L.M."/>
            <person name="Marini M.M."/>
            <person name="Villalobos-Duno H."/>
            <person name="Cunha M.M."/>
            <person name="de Hoog S."/>
            <person name="da Silveira J.F."/>
            <person name="Henrissat B."/>
            <person name="Nino-Vega G.A."/>
            <person name="Cisalpino P.S."/>
            <person name="Mora-Montes H.M."/>
            <person name="Almeida S.R."/>
            <person name="Stajich J.E."/>
            <person name="Lopes-Bezerra L.M."/>
            <person name="Vasconcelos A.T."/>
            <person name="Felipe M.S."/>
        </authorList>
    </citation>
    <scope>NUCLEOTIDE SEQUENCE [LARGE SCALE GENOMIC DNA]</scope>
    <source>
        <strain evidence="2 3">1099-18</strain>
    </source>
</reference>
<dbReference type="KEGG" id="ssck:SPSK_09617"/>
<protein>
    <submittedName>
        <fullName evidence="2">Uncharacterized protein</fullName>
    </submittedName>
</protein>
<dbReference type="VEuPathDB" id="FungiDB:SPSK_09617"/>
<name>A0A0F2M7B4_SPOSC</name>
<feature type="compositionally biased region" description="Polar residues" evidence="1">
    <location>
        <begin position="31"/>
        <end position="40"/>
    </location>
</feature>
<dbReference type="RefSeq" id="XP_016587401.1">
    <property type="nucleotide sequence ID" value="XM_016736189.1"/>
</dbReference>
<reference evidence="2 3" key="2">
    <citation type="journal article" date="2015" name="Eukaryot. Cell">
        <title>Asexual propagation of a virulent clone complex in a human and feline outbreak of sporotrichosis.</title>
        <authorList>
            <person name="Teixeira Mde M."/>
            <person name="Rodrigues A.M."/>
            <person name="Tsui C.K."/>
            <person name="de Almeida L.G."/>
            <person name="Van Diepeningen A.D."/>
            <person name="van den Ende B.G."/>
            <person name="Fernandes G.F."/>
            <person name="Kano R."/>
            <person name="Hamelin R.C."/>
            <person name="Lopes-Bezerra L.M."/>
            <person name="Vasconcelos A.T."/>
            <person name="de Hoog S."/>
            <person name="de Camargo Z.P."/>
            <person name="Felipe M.S."/>
        </authorList>
    </citation>
    <scope>NUCLEOTIDE SEQUENCE [LARGE SCALE GENOMIC DNA]</scope>
    <source>
        <strain evidence="2 3">1099-18</strain>
    </source>
</reference>
<feature type="compositionally biased region" description="Basic and acidic residues" evidence="1">
    <location>
        <begin position="256"/>
        <end position="271"/>
    </location>
</feature>
<feature type="compositionally biased region" description="Basic and acidic residues" evidence="1">
    <location>
        <begin position="167"/>
        <end position="215"/>
    </location>
</feature>